<reference evidence="4 5" key="1">
    <citation type="journal article" date="2017" name="Infect. Genet. Evol.">
        <title>Comparative genome analysis of fish pathogen Flavobacterium columnare reveals extensive sequence diversity within the species.</title>
        <authorList>
            <person name="Kayansamruaj P."/>
            <person name="Dong H.T."/>
            <person name="Hirono I."/>
            <person name="Kondo H."/>
            <person name="Senapin S."/>
            <person name="Rodkhum C."/>
        </authorList>
    </citation>
    <scope>NUCLEOTIDE SEQUENCE [LARGE SCALE GENOMIC DNA]</scope>
    <source>
        <strain evidence="4 5">1214</strain>
    </source>
</reference>
<keyword evidence="1 2" id="KW-0732">Signal</keyword>
<feature type="domain" description="Outer membrane protein beta-barrel" evidence="3">
    <location>
        <begin position="5"/>
        <end position="188"/>
    </location>
</feature>
<evidence type="ECO:0000256" key="2">
    <source>
        <dbReference type="SAM" id="SignalP"/>
    </source>
</evidence>
<dbReference type="EMBL" id="MTCY01000058">
    <property type="protein sequence ID" value="OWP74747.1"/>
    <property type="molecule type" value="Genomic_DNA"/>
</dbReference>
<name>A0A246G7W9_9FLAO</name>
<evidence type="ECO:0000313" key="4">
    <source>
        <dbReference type="EMBL" id="OWP74747.1"/>
    </source>
</evidence>
<dbReference type="InterPro" id="IPR011250">
    <property type="entry name" value="OMP/PagP_B-barrel"/>
</dbReference>
<evidence type="ECO:0000259" key="3">
    <source>
        <dbReference type="Pfam" id="PF13505"/>
    </source>
</evidence>
<sequence>MKNFLIATAILITSSAFAQKGSFYVGGQVGYSSTKTKVESTTLSEGTTWNFSPEVGTFLTNNIQLGVGFTTQGTKRDIQNREEKENQYGGTIYSRYFFGEGSNAFRPFVGVNVGLLPGNSTVIIKNNSASIETKNNTFELNTNLNAGFGYALSPKITVVGSLGLLGFTSHTSKDSETNVKAETNTFNFDLNSLGNRFNVGLYYTL</sequence>
<dbReference type="Gene3D" id="2.40.160.20">
    <property type="match status" value="1"/>
</dbReference>
<proteinExistence type="predicted"/>
<dbReference type="Pfam" id="PF13505">
    <property type="entry name" value="OMP_b-brl"/>
    <property type="match status" value="1"/>
</dbReference>
<dbReference type="Proteomes" id="UP000198034">
    <property type="component" value="Unassembled WGS sequence"/>
</dbReference>
<dbReference type="AlphaFoldDB" id="A0A246G7W9"/>
<protein>
    <recommendedName>
        <fullName evidence="3">Outer membrane protein beta-barrel domain-containing protein</fullName>
    </recommendedName>
</protein>
<organism evidence="4 5">
    <name type="scientific">Flavobacterium columnare</name>
    <dbReference type="NCBI Taxonomy" id="996"/>
    <lineage>
        <taxon>Bacteria</taxon>
        <taxon>Pseudomonadati</taxon>
        <taxon>Bacteroidota</taxon>
        <taxon>Flavobacteriia</taxon>
        <taxon>Flavobacteriales</taxon>
        <taxon>Flavobacteriaceae</taxon>
        <taxon>Flavobacterium</taxon>
    </lineage>
</organism>
<comment type="caution">
    <text evidence="4">The sequence shown here is derived from an EMBL/GenBank/DDBJ whole genome shotgun (WGS) entry which is preliminary data.</text>
</comment>
<accession>A0A246G7W9</accession>
<dbReference type="InterPro" id="IPR027385">
    <property type="entry name" value="Beta-barrel_OMP"/>
</dbReference>
<evidence type="ECO:0000313" key="5">
    <source>
        <dbReference type="Proteomes" id="UP000198034"/>
    </source>
</evidence>
<feature type="signal peptide" evidence="2">
    <location>
        <begin position="1"/>
        <end position="18"/>
    </location>
</feature>
<gene>
    <name evidence="4" type="ORF">BWK62_13485</name>
</gene>
<evidence type="ECO:0000256" key="1">
    <source>
        <dbReference type="ARBA" id="ARBA00022729"/>
    </source>
</evidence>
<dbReference type="OrthoDB" id="9807574at2"/>
<feature type="chain" id="PRO_5012738223" description="Outer membrane protein beta-barrel domain-containing protein" evidence="2">
    <location>
        <begin position="19"/>
        <end position="205"/>
    </location>
</feature>
<dbReference type="SUPFAM" id="SSF56925">
    <property type="entry name" value="OMPA-like"/>
    <property type="match status" value="1"/>
</dbReference>